<dbReference type="Gene3D" id="3.20.20.190">
    <property type="entry name" value="Phosphatidylinositol (PI) phosphodiesterase"/>
    <property type="match status" value="1"/>
</dbReference>
<dbReference type="Pfam" id="PF00388">
    <property type="entry name" value="PI-PLC-X"/>
    <property type="match status" value="1"/>
</dbReference>
<evidence type="ECO:0000256" key="4">
    <source>
        <dbReference type="ARBA" id="ARBA00022963"/>
    </source>
</evidence>
<dbReference type="InterPro" id="IPR035892">
    <property type="entry name" value="C2_domain_sf"/>
</dbReference>
<proteinExistence type="predicted"/>
<dbReference type="CDD" id="cd00275">
    <property type="entry name" value="C2_PLC_like"/>
    <property type="match status" value="1"/>
</dbReference>
<dbReference type="Pfam" id="PF09279">
    <property type="entry name" value="EF-hand_like"/>
    <property type="match status" value="1"/>
</dbReference>
<evidence type="ECO:0000256" key="6">
    <source>
        <dbReference type="RuleBase" id="RU361133"/>
    </source>
</evidence>
<evidence type="ECO:0000313" key="9">
    <source>
        <dbReference type="Proteomes" id="UP001497512"/>
    </source>
</evidence>
<dbReference type="Proteomes" id="UP001497512">
    <property type="component" value="Chromosome 12"/>
</dbReference>
<sequence>MIATCLGCPKLSDAQVNVAPPDVVKKMFQQAAQGKNYMNAADLAAFLENVQGEKNITEAHAVWLITQTVLSVIPGIHFSISVQSVRLDLQGFLSYLLNPRLNPPLMPSDTPTQDMTKPLSHYFIYSSHNSYLTGNQLTSKSSTIPIGEALRGGCRVIELDCWERRGRIKVLHGNTLTRSIEFKDCVATIKENAFLASDYPIIITIENHLPPTLQDQAAMILKEIIGDHLFYPSKDERPPIQFHSPEALKGLIIVSDKPPSDSIEDQLVEDPQGVNAFVEADIDEDLRLNGRDIRRASKIKKHFKRAQRKTIQKVVQHAAIVIGDAPSHHVPKTIAFEELIYIYCAKPEEMKEKHKKGGPLIVGGHAIMANLSEPQLQQIISRHPSSILEYCKNNLGRMYPFGLRFNSSNADPMVAWSHGMQVAAINMQGNDRPVWVARALFSANGNCGYVKKPDLFLPGSNFDYEQISSLPPKVLLKVTVLLGTNWHKNFDFCKPPDFYVKISNITIAVPEIAVLRLEVWEWDVDYDDFVGQACIPMMEMRFGIRSVALHSKKGLLQSSKLLCHFQSETLEGASTSKG</sequence>
<dbReference type="SUPFAM" id="SSF51695">
    <property type="entry name" value="PLC-like phosphodiesterases"/>
    <property type="match status" value="1"/>
</dbReference>
<dbReference type="EC" id="3.1.4.11" evidence="2 6"/>
<dbReference type="PRINTS" id="PR00390">
    <property type="entry name" value="PHPHLIPASEC"/>
</dbReference>
<comment type="subcellular location">
    <subcellularLocation>
        <location evidence="1">Cell membrane</location>
        <topology evidence="1">Peripheral membrane protein</topology>
    </subcellularLocation>
</comment>
<dbReference type="Gene3D" id="1.10.238.10">
    <property type="entry name" value="EF-hand"/>
    <property type="match status" value="1"/>
</dbReference>
<dbReference type="EMBL" id="OZ019904">
    <property type="protein sequence ID" value="CAK9200149.1"/>
    <property type="molecule type" value="Genomic_DNA"/>
</dbReference>
<dbReference type="InterPro" id="IPR015359">
    <property type="entry name" value="PLC_EF-hand-like"/>
</dbReference>
<dbReference type="PROSITE" id="PS50008">
    <property type="entry name" value="PIPLC_Y_DOMAIN"/>
    <property type="match status" value="1"/>
</dbReference>
<dbReference type="SUPFAM" id="SSF49562">
    <property type="entry name" value="C2 domain (Calcium/lipid-binding domain, CaLB)"/>
    <property type="match status" value="1"/>
</dbReference>
<protein>
    <recommendedName>
        <fullName evidence="2 6">Phosphoinositide phospholipase C</fullName>
        <ecNumber evidence="2 6">3.1.4.11</ecNumber>
    </recommendedName>
</protein>
<evidence type="ECO:0000256" key="5">
    <source>
        <dbReference type="ARBA" id="ARBA00023098"/>
    </source>
</evidence>
<keyword evidence="4 6" id="KW-0442">Lipid degradation</keyword>
<evidence type="ECO:0000256" key="3">
    <source>
        <dbReference type="ARBA" id="ARBA00022801"/>
    </source>
</evidence>
<dbReference type="PANTHER" id="PTHR10336">
    <property type="entry name" value="PHOSPHOINOSITIDE-SPECIFIC PHOSPHOLIPASE C FAMILY PROTEIN"/>
    <property type="match status" value="1"/>
</dbReference>
<keyword evidence="3 6" id="KW-0378">Hydrolase</keyword>
<reference evidence="8" key="1">
    <citation type="submission" date="2024-02" db="EMBL/GenBank/DDBJ databases">
        <authorList>
            <consortium name="ELIXIR-Norway"/>
            <consortium name="Elixir Norway"/>
        </authorList>
    </citation>
    <scope>NUCLEOTIDE SEQUENCE</scope>
</reference>
<dbReference type="InterPro" id="IPR001192">
    <property type="entry name" value="PI-PLC_fam"/>
</dbReference>
<keyword evidence="9" id="KW-1185">Reference proteome</keyword>
<dbReference type="SMART" id="SM00148">
    <property type="entry name" value="PLCXc"/>
    <property type="match status" value="1"/>
</dbReference>
<dbReference type="Gene3D" id="2.60.40.150">
    <property type="entry name" value="C2 domain"/>
    <property type="match status" value="1"/>
</dbReference>
<dbReference type="InterPro" id="IPR017946">
    <property type="entry name" value="PLC-like_Pdiesterase_TIM-brl"/>
</dbReference>
<evidence type="ECO:0000256" key="1">
    <source>
        <dbReference type="ARBA" id="ARBA00004202"/>
    </source>
</evidence>
<gene>
    <name evidence="8" type="ORF">CSSPTR1EN2_LOCUS5292</name>
</gene>
<evidence type="ECO:0000259" key="7">
    <source>
        <dbReference type="PROSITE" id="PS50008"/>
    </source>
</evidence>
<dbReference type="InterPro" id="IPR001711">
    <property type="entry name" value="PLipase_C_Pinositol-sp_Y"/>
</dbReference>
<evidence type="ECO:0000313" key="8">
    <source>
        <dbReference type="EMBL" id="CAK9200149.1"/>
    </source>
</evidence>
<organism evidence="8 9">
    <name type="scientific">Sphagnum troendelagicum</name>
    <dbReference type="NCBI Taxonomy" id="128251"/>
    <lineage>
        <taxon>Eukaryota</taxon>
        <taxon>Viridiplantae</taxon>
        <taxon>Streptophyta</taxon>
        <taxon>Embryophyta</taxon>
        <taxon>Bryophyta</taxon>
        <taxon>Sphagnophytina</taxon>
        <taxon>Sphagnopsida</taxon>
        <taxon>Sphagnales</taxon>
        <taxon>Sphagnaceae</taxon>
        <taxon>Sphagnum</taxon>
    </lineage>
</organism>
<dbReference type="InterPro" id="IPR000909">
    <property type="entry name" value="PLipase_C_PInositol-sp_X_dom"/>
</dbReference>
<dbReference type="SMART" id="SM00149">
    <property type="entry name" value="PLCYc"/>
    <property type="match status" value="1"/>
</dbReference>
<dbReference type="PROSITE" id="PS50007">
    <property type="entry name" value="PIPLC_X_DOMAIN"/>
    <property type="match status" value="1"/>
</dbReference>
<accession>A0ABP0TN40</accession>
<comment type="catalytic activity">
    <reaction evidence="6">
        <text>a 1,2-diacyl-sn-glycero-3-phospho-(1D-myo-inositol-4,5-bisphosphate) + H2O = 1D-myo-inositol 1,4,5-trisphosphate + a 1,2-diacyl-sn-glycerol + H(+)</text>
        <dbReference type="Rhea" id="RHEA:33179"/>
        <dbReference type="ChEBI" id="CHEBI:15377"/>
        <dbReference type="ChEBI" id="CHEBI:15378"/>
        <dbReference type="ChEBI" id="CHEBI:17815"/>
        <dbReference type="ChEBI" id="CHEBI:58456"/>
        <dbReference type="ChEBI" id="CHEBI:203600"/>
        <dbReference type="EC" id="3.1.4.11"/>
    </reaction>
</comment>
<feature type="domain" description="PI-PLC Y-box" evidence="7">
    <location>
        <begin position="368"/>
        <end position="456"/>
    </location>
</feature>
<dbReference type="Pfam" id="PF00387">
    <property type="entry name" value="PI-PLC-Y"/>
    <property type="match status" value="1"/>
</dbReference>
<dbReference type="PANTHER" id="PTHR10336:SF36">
    <property type="entry name" value="1-PHOSPHATIDYLINOSITOL 4,5-BISPHOSPHATE PHOSPHODIESTERASE BETA-4"/>
    <property type="match status" value="1"/>
</dbReference>
<name>A0ABP0TN40_9BRYO</name>
<keyword evidence="5 6" id="KW-0443">Lipid metabolism</keyword>
<evidence type="ECO:0000256" key="2">
    <source>
        <dbReference type="ARBA" id="ARBA00012368"/>
    </source>
</evidence>